<evidence type="ECO:0008006" key="3">
    <source>
        <dbReference type="Google" id="ProtNLM"/>
    </source>
</evidence>
<reference evidence="1 2" key="1">
    <citation type="journal article" date="2016" name="J. Biotechnol.">
        <title>First complete genome sequence of a species in the genus Microterricola, an extremophilic cold active enzyme producing bacterial strain ERGS5:02 isolated from Sikkim Himalaya.</title>
        <authorList>
            <person name="Himanshu"/>
            <person name="Swarnkar M.K."/>
            <person name="Singh D."/>
            <person name="Kumar R."/>
        </authorList>
    </citation>
    <scope>NUCLEOTIDE SEQUENCE [LARGE SCALE GENOMIC DNA]</scope>
    <source>
        <strain evidence="1 2">ERGS5:02</strain>
    </source>
</reference>
<dbReference type="EMBL" id="CP014145">
    <property type="protein sequence ID" value="AMB58411.1"/>
    <property type="molecule type" value="Genomic_DNA"/>
</dbReference>
<reference evidence="2" key="2">
    <citation type="submission" date="2016-01" db="EMBL/GenBank/DDBJ databases">
        <title>First complete genome sequence of a species in the genus Microterricola, an extremophilic cold active enzyme producing strain ERGS5:02 isolated from Sikkim Himalaya.</title>
        <authorList>
            <person name="Kumar R."/>
            <person name="Singh D."/>
            <person name="Swarnkar M.K."/>
        </authorList>
    </citation>
    <scope>NUCLEOTIDE SEQUENCE [LARGE SCALE GENOMIC DNA]</scope>
    <source>
        <strain evidence="2">ERGS5:02</strain>
    </source>
</reference>
<keyword evidence="2" id="KW-1185">Reference proteome</keyword>
<gene>
    <name evidence="1" type="ORF">AWU67_05590</name>
</gene>
<sequence length="94" mass="10354">MQLGKRWAFGEAAPATLPEVVLVAVEAVESDEAPAGVDRSSWRWTLTWLENKPVLELDDGTVIRYDADADSATITQRVPASTSEFADTDDDDDW</sequence>
<name>A0A0X8E149_9MICO</name>
<dbReference type="Proteomes" id="UP000058305">
    <property type="component" value="Chromosome"/>
</dbReference>
<dbReference type="OrthoDB" id="5007400at2"/>
<dbReference type="KEGG" id="mvd:AWU67_05590"/>
<organism evidence="1 2">
    <name type="scientific">Microterricola viridarii</name>
    <dbReference type="NCBI Taxonomy" id="412690"/>
    <lineage>
        <taxon>Bacteria</taxon>
        <taxon>Bacillati</taxon>
        <taxon>Actinomycetota</taxon>
        <taxon>Actinomycetes</taxon>
        <taxon>Micrococcales</taxon>
        <taxon>Microbacteriaceae</taxon>
        <taxon>Microterricola</taxon>
    </lineage>
</organism>
<dbReference type="AlphaFoldDB" id="A0A0X8E149"/>
<accession>A0A0X8E149</accession>
<evidence type="ECO:0000313" key="1">
    <source>
        <dbReference type="EMBL" id="AMB58411.1"/>
    </source>
</evidence>
<dbReference type="RefSeq" id="WP_067227104.1">
    <property type="nucleotide sequence ID" value="NZ_CP014145.1"/>
</dbReference>
<proteinExistence type="predicted"/>
<evidence type="ECO:0000313" key="2">
    <source>
        <dbReference type="Proteomes" id="UP000058305"/>
    </source>
</evidence>
<protein>
    <recommendedName>
        <fullName evidence="3">Fe-S oxidoreductase</fullName>
    </recommendedName>
</protein>